<dbReference type="HAMAP" id="MF_00532_B">
    <property type="entry name" value="Ribosomal_uS9_B"/>
    <property type="match status" value="1"/>
</dbReference>
<evidence type="ECO:0000256" key="3">
    <source>
        <dbReference type="ARBA" id="ARBA00023274"/>
    </source>
</evidence>
<protein>
    <recommendedName>
        <fullName evidence="4 5">Small ribosomal subunit protein uS9</fullName>
    </recommendedName>
</protein>
<dbReference type="PANTHER" id="PTHR21569:SF1">
    <property type="entry name" value="SMALL RIBOSOMAL SUBUNIT PROTEIN US9M"/>
    <property type="match status" value="1"/>
</dbReference>
<evidence type="ECO:0000256" key="6">
    <source>
        <dbReference type="SAM" id="MobiDB-lite"/>
    </source>
</evidence>
<dbReference type="GO" id="GO:0006412">
    <property type="term" value="P:translation"/>
    <property type="evidence" value="ECO:0007669"/>
    <property type="project" value="UniProtKB-UniRule"/>
</dbReference>
<dbReference type="InterPro" id="IPR020568">
    <property type="entry name" value="Ribosomal_Su5_D2-typ_SF"/>
</dbReference>
<comment type="caution">
    <text evidence="7">The sequence shown here is derived from an EMBL/GenBank/DDBJ whole genome shotgun (WGS) entry which is preliminary data.</text>
</comment>
<feature type="region of interest" description="Disordered" evidence="6">
    <location>
        <begin position="101"/>
        <end position="127"/>
    </location>
</feature>
<dbReference type="GO" id="GO:0003723">
    <property type="term" value="F:RNA binding"/>
    <property type="evidence" value="ECO:0007669"/>
    <property type="project" value="TreeGrafter"/>
</dbReference>
<sequence>MAEAKKPIFYQGVGRRKRAVARVRLFSGGGNITINNLPGKLPAWVEQPLELIGLKDKFDINVLIKGGGWHSQLEAVRHGISRAALIFNKEFKSTLRKAGFLTRDPREKERKKPGLKRARRAPQWQKR</sequence>
<evidence type="ECO:0000256" key="2">
    <source>
        <dbReference type="ARBA" id="ARBA00022980"/>
    </source>
</evidence>
<dbReference type="EMBL" id="VMGL01000008">
    <property type="protein sequence ID" value="TSC97231.1"/>
    <property type="molecule type" value="Genomic_DNA"/>
</dbReference>
<feature type="compositionally biased region" description="Basic and acidic residues" evidence="6">
    <location>
        <begin position="103"/>
        <end position="112"/>
    </location>
</feature>
<organism evidence="7 8">
    <name type="scientific">Candidatus Berkelbacteria bacterium Licking1014_2</name>
    <dbReference type="NCBI Taxonomy" id="2017146"/>
    <lineage>
        <taxon>Bacteria</taxon>
        <taxon>Candidatus Berkelbacteria</taxon>
    </lineage>
</organism>
<dbReference type="Gene3D" id="3.30.230.10">
    <property type="match status" value="1"/>
</dbReference>
<dbReference type="PANTHER" id="PTHR21569">
    <property type="entry name" value="RIBOSOMAL PROTEIN S9"/>
    <property type="match status" value="1"/>
</dbReference>
<feature type="compositionally biased region" description="Basic residues" evidence="6">
    <location>
        <begin position="113"/>
        <end position="127"/>
    </location>
</feature>
<reference evidence="7 8" key="1">
    <citation type="submission" date="2017-07" db="EMBL/GenBank/DDBJ databases">
        <title>Mechanisms for carbon and nitrogen cycling indicate functional differentiation within the Candidate Phyla Radiation.</title>
        <authorList>
            <person name="Danczak R.E."/>
            <person name="Johnston M.D."/>
            <person name="Kenah C."/>
            <person name="Slattery M."/>
            <person name="Wrighton K.C."/>
            <person name="Wilkins M.J."/>
        </authorList>
    </citation>
    <scope>NUCLEOTIDE SEQUENCE [LARGE SCALE GENOMIC DNA]</scope>
    <source>
        <strain evidence="7">Licking1014_2</strain>
    </source>
</reference>
<gene>
    <name evidence="5" type="primary">rpsI</name>
    <name evidence="7" type="ORF">CEN88_108</name>
</gene>
<dbReference type="NCBIfam" id="NF001099">
    <property type="entry name" value="PRK00132.1"/>
    <property type="match status" value="1"/>
</dbReference>
<keyword evidence="2 5" id="KW-0689">Ribosomal protein</keyword>
<dbReference type="SUPFAM" id="SSF54211">
    <property type="entry name" value="Ribosomal protein S5 domain 2-like"/>
    <property type="match status" value="1"/>
</dbReference>
<dbReference type="InterPro" id="IPR023035">
    <property type="entry name" value="Ribosomal_uS9_bac/plastid"/>
</dbReference>
<evidence type="ECO:0000313" key="8">
    <source>
        <dbReference type="Proteomes" id="UP000318711"/>
    </source>
</evidence>
<keyword evidence="3 5" id="KW-0687">Ribonucleoprotein</keyword>
<dbReference type="GO" id="GO:0003735">
    <property type="term" value="F:structural constituent of ribosome"/>
    <property type="evidence" value="ECO:0007669"/>
    <property type="project" value="InterPro"/>
</dbReference>
<dbReference type="AlphaFoldDB" id="A0A554LWJ5"/>
<comment type="similarity">
    <text evidence="1 5">Belongs to the universal ribosomal protein uS9 family.</text>
</comment>
<dbReference type="InterPro" id="IPR014721">
    <property type="entry name" value="Ribsml_uS5_D2-typ_fold_subgr"/>
</dbReference>
<evidence type="ECO:0000256" key="5">
    <source>
        <dbReference type="HAMAP-Rule" id="MF_00532"/>
    </source>
</evidence>
<dbReference type="Pfam" id="PF00380">
    <property type="entry name" value="Ribosomal_S9"/>
    <property type="match status" value="1"/>
</dbReference>
<evidence type="ECO:0000256" key="1">
    <source>
        <dbReference type="ARBA" id="ARBA00005251"/>
    </source>
</evidence>
<accession>A0A554LWJ5</accession>
<dbReference type="InterPro" id="IPR000754">
    <property type="entry name" value="Ribosomal_uS9"/>
</dbReference>
<proteinExistence type="inferred from homology"/>
<dbReference type="GO" id="GO:0022627">
    <property type="term" value="C:cytosolic small ribosomal subunit"/>
    <property type="evidence" value="ECO:0007669"/>
    <property type="project" value="TreeGrafter"/>
</dbReference>
<dbReference type="Proteomes" id="UP000318711">
    <property type="component" value="Unassembled WGS sequence"/>
</dbReference>
<evidence type="ECO:0000313" key="7">
    <source>
        <dbReference type="EMBL" id="TSC97231.1"/>
    </source>
</evidence>
<name>A0A554LWJ5_9BACT</name>
<evidence type="ECO:0000256" key="4">
    <source>
        <dbReference type="ARBA" id="ARBA00035259"/>
    </source>
</evidence>